<evidence type="ECO:0000313" key="2">
    <source>
        <dbReference type="Proteomes" id="UP000805649"/>
    </source>
</evidence>
<gene>
    <name evidence="1" type="ORF">CTRU02_202685</name>
</gene>
<accession>A0ACC3ZL11</accession>
<organism evidence="1 2">
    <name type="scientific">Colletotrichum truncatum</name>
    <name type="common">Anthracnose fungus</name>
    <name type="synonym">Colletotrichum capsici</name>
    <dbReference type="NCBI Taxonomy" id="5467"/>
    <lineage>
        <taxon>Eukaryota</taxon>
        <taxon>Fungi</taxon>
        <taxon>Dikarya</taxon>
        <taxon>Ascomycota</taxon>
        <taxon>Pezizomycotina</taxon>
        <taxon>Sordariomycetes</taxon>
        <taxon>Hypocreomycetidae</taxon>
        <taxon>Glomerellales</taxon>
        <taxon>Glomerellaceae</taxon>
        <taxon>Colletotrichum</taxon>
        <taxon>Colletotrichum truncatum species complex</taxon>
    </lineage>
</organism>
<comment type="caution">
    <text evidence="1">The sequence shown here is derived from an EMBL/GenBank/DDBJ whole genome shotgun (WGS) entry which is preliminary data.</text>
</comment>
<reference evidence="1 2" key="1">
    <citation type="journal article" date="2020" name="Phytopathology">
        <title>Genome Sequence Resources of Colletotrichum truncatum, C. plurivorum, C. musicola, and C. sojae: Four Species Pathogenic to Soybean (Glycine max).</title>
        <authorList>
            <person name="Rogerio F."/>
            <person name="Boufleur T.R."/>
            <person name="Ciampi-Guillardi M."/>
            <person name="Sukno S.A."/>
            <person name="Thon M.R."/>
            <person name="Massola Junior N.S."/>
            <person name="Baroncelli R."/>
        </authorList>
    </citation>
    <scope>NUCLEOTIDE SEQUENCE [LARGE SCALE GENOMIC DNA]</scope>
    <source>
        <strain evidence="1 2">CMES1059</strain>
    </source>
</reference>
<protein>
    <submittedName>
        <fullName evidence="1">DUF300 domain-containing protein</fullName>
    </submittedName>
</protein>
<keyword evidence="2" id="KW-1185">Reference proteome</keyword>
<dbReference type="Proteomes" id="UP000805649">
    <property type="component" value="Unassembled WGS sequence"/>
</dbReference>
<dbReference type="EMBL" id="VUJX02000001">
    <property type="protein sequence ID" value="KAL0944798.1"/>
    <property type="molecule type" value="Genomic_DNA"/>
</dbReference>
<proteinExistence type="predicted"/>
<sequence>MCPDTGLDLPVSAQPLVGILSFQNFLILIGGILTVVSCSMSFYQVFRHATNYTKPGEQRQIIRICLLVPVYSISALLSIAFHKKHAYLNGVHLLYEAFALVAFYALCCEYVETDRTEHAVSWDQNGLKKWFFTRPFAACFPALGGAHYTHQKPNQGWKRFNRIWFCIYQYPFVKLLVTIASYVTEANGMLCSEDGGPKYADFWLNKVVTIATLAVAMNCLFQFYYQSQELLSPHKPVLKFLAIKIVVFLVLVQGFILDAVIGREDQPLGPTDRISYTSLEIGIPNLILCLEMFGVGVLHLFAYPWSPYVATATAVPTPTATSVATSGKPGAEGIRILVGVLRRDARCQGGLLGWRAYVDALNFSDFALAFYRGAFLLFKRQPETTQDTSH</sequence>
<name>A0ACC3ZL11_COLTU</name>
<evidence type="ECO:0000313" key="1">
    <source>
        <dbReference type="EMBL" id="KAL0944798.1"/>
    </source>
</evidence>